<evidence type="ECO:0000256" key="9">
    <source>
        <dbReference type="ARBA" id="ARBA00023180"/>
    </source>
</evidence>
<evidence type="ECO:0000256" key="4">
    <source>
        <dbReference type="ARBA" id="ARBA00022692"/>
    </source>
</evidence>
<evidence type="ECO:0000256" key="8">
    <source>
        <dbReference type="ARBA" id="ARBA00023170"/>
    </source>
</evidence>
<evidence type="ECO:0000313" key="16">
    <source>
        <dbReference type="Proteomes" id="UP001209878"/>
    </source>
</evidence>
<dbReference type="PANTHER" id="PTHR42643">
    <property type="entry name" value="IONOTROPIC RECEPTOR 20A-RELATED"/>
    <property type="match status" value="1"/>
</dbReference>
<evidence type="ECO:0000259" key="14">
    <source>
        <dbReference type="SMART" id="SM00918"/>
    </source>
</evidence>
<dbReference type="FunFam" id="1.10.287.70:FF:000143">
    <property type="entry name" value="Probable glutamate receptor"/>
    <property type="match status" value="1"/>
</dbReference>
<dbReference type="AlphaFoldDB" id="A0AAD9KE52"/>
<dbReference type="InterPro" id="IPR052192">
    <property type="entry name" value="Insect_Ionotropic_Sensory_Rcpt"/>
</dbReference>
<reference evidence="15" key="1">
    <citation type="journal article" date="2023" name="Mol. Biol. Evol.">
        <title>Third-Generation Sequencing Reveals the Adaptive Role of the Epigenome in Three Deep-Sea Polychaetes.</title>
        <authorList>
            <person name="Perez M."/>
            <person name="Aroh O."/>
            <person name="Sun Y."/>
            <person name="Lan Y."/>
            <person name="Juniper S.K."/>
            <person name="Young C.R."/>
            <person name="Angers B."/>
            <person name="Qian P.Y."/>
        </authorList>
    </citation>
    <scope>NUCLEOTIDE SEQUENCE</scope>
    <source>
        <strain evidence="15">R07B-5</strain>
    </source>
</reference>
<feature type="transmembrane region" description="Helical" evidence="12">
    <location>
        <begin position="439"/>
        <end position="458"/>
    </location>
</feature>
<dbReference type="PANTHER" id="PTHR42643:SF24">
    <property type="entry name" value="IONOTROPIC RECEPTOR 60A"/>
    <property type="match status" value="1"/>
</dbReference>
<gene>
    <name evidence="15" type="ORF">NP493_1182g00009</name>
</gene>
<keyword evidence="16" id="KW-1185">Reference proteome</keyword>
<evidence type="ECO:0000256" key="3">
    <source>
        <dbReference type="ARBA" id="ARBA00022475"/>
    </source>
</evidence>
<keyword evidence="3" id="KW-1003">Cell membrane</keyword>
<feature type="transmembrane region" description="Helical" evidence="12">
    <location>
        <begin position="694"/>
        <end position="719"/>
    </location>
</feature>
<dbReference type="Gene3D" id="1.10.287.70">
    <property type="match status" value="1"/>
</dbReference>
<dbReference type="SMART" id="SM00079">
    <property type="entry name" value="PBPe"/>
    <property type="match status" value="1"/>
</dbReference>
<name>A0AAD9KE52_RIDPI</name>
<feature type="domain" description="Ionotropic glutamate receptor C-terminal" evidence="13">
    <location>
        <begin position="313"/>
        <end position="673"/>
    </location>
</feature>
<feature type="transmembrane region" description="Helical" evidence="12">
    <location>
        <begin position="551"/>
        <end position="571"/>
    </location>
</feature>
<sequence>MTGSDVINVIGDDSTYGRYFLNEKAISATNISTQNTYISQSTLAAMFNQWSSLESDLSLERSCVGEDEPPRWEARRATDIRLGEVTAALLDDLQWDDVVILTDGASDDVLPKYDRVGGRPATYSIFPVKVGQEARDIEEAFDLVAEFRERHFIIACAMNCSKEVFNQANTFDMRRNQQGFFTYLHKWIVVAKHQSQLAEIEFFLGNVSNVVAVVLPNTALPILQWQMDELRSSTRALVSTTADDHHLIIDTAYLSRTAAFNLSSSPTYGVFTALYQRDGRRFQEVGSYVGSTLRLTGDQELFPNVKFGLNGRHLLVTTNYWGPFMKKTIINGHATYVGLCYDMLKEMATTMNFSFTVTEPPDGQWGAFSNGSYTGLIGQMQRKEADMIAAPISRQIHREKYMDFAEVPFYLEFTTVAIREPDPDDNTVGLFFQPFKLEVWVFILVVIPISGVALLLYVRAYRVALPQRQKETRLHNVIDAQWYAVGAILQQGCEHRPGSLAVRFVFGGWWLFCIIIVATYGANLVAFLAVTQRTMPFNSLEEMSEQTVYKMGTLGGTAWVAFFEFASLPVYKHIWTSMKRIIRHDPDIISTNHTLHMQKVDTERYVYIVDVTSIRAEMATNCHMTMLDLRFMPLPYSVGFHNNTAYKPLVNEAFGWFFAAGLFGRWREKYWPKPAQCATQTGPKALGLYHLQGAFYITFGFIVVSCLVLVLEVVISAIAASCKKYHSDTVSQGDNILTSSLFVTSYSVFL</sequence>
<dbReference type="Gene3D" id="3.40.190.10">
    <property type="entry name" value="Periplasmic binding protein-like II"/>
    <property type="match status" value="1"/>
</dbReference>
<evidence type="ECO:0000256" key="10">
    <source>
        <dbReference type="ARBA" id="ARBA00023286"/>
    </source>
</evidence>
<dbReference type="GO" id="GO:0015276">
    <property type="term" value="F:ligand-gated monoatomic ion channel activity"/>
    <property type="evidence" value="ECO:0007669"/>
    <property type="project" value="InterPro"/>
</dbReference>
<evidence type="ECO:0000313" key="15">
    <source>
        <dbReference type="EMBL" id="KAK2169681.1"/>
    </source>
</evidence>
<dbReference type="EMBL" id="JAODUO010001180">
    <property type="protein sequence ID" value="KAK2169681.1"/>
    <property type="molecule type" value="Genomic_DNA"/>
</dbReference>
<dbReference type="Gene3D" id="3.40.50.2300">
    <property type="match status" value="1"/>
</dbReference>
<evidence type="ECO:0000256" key="1">
    <source>
        <dbReference type="ARBA" id="ARBA00004651"/>
    </source>
</evidence>
<evidence type="ECO:0000256" key="11">
    <source>
        <dbReference type="ARBA" id="ARBA00023303"/>
    </source>
</evidence>
<feature type="domain" description="Ionotropic glutamate receptor L-glutamate and glycine-binding" evidence="14">
    <location>
        <begin position="323"/>
        <end position="382"/>
    </location>
</feature>
<keyword evidence="4 12" id="KW-0812">Transmembrane</keyword>
<evidence type="ECO:0000256" key="7">
    <source>
        <dbReference type="ARBA" id="ARBA00023136"/>
    </source>
</evidence>
<evidence type="ECO:0000256" key="12">
    <source>
        <dbReference type="SAM" id="Phobius"/>
    </source>
</evidence>
<keyword evidence="2" id="KW-0813">Transport</keyword>
<dbReference type="InterPro" id="IPR001320">
    <property type="entry name" value="Iontro_rcpt_C"/>
</dbReference>
<keyword evidence="10" id="KW-1071">Ligand-gated ion channel</keyword>
<evidence type="ECO:0000256" key="5">
    <source>
        <dbReference type="ARBA" id="ARBA00022989"/>
    </source>
</evidence>
<proteinExistence type="predicted"/>
<comment type="subcellular location">
    <subcellularLocation>
        <location evidence="1">Cell membrane</location>
        <topology evidence="1">Multi-pass membrane protein</topology>
    </subcellularLocation>
</comment>
<keyword evidence="5 12" id="KW-1133">Transmembrane helix</keyword>
<keyword evidence="9" id="KW-0325">Glycoprotein</keyword>
<accession>A0AAD9KE52</accession>
<evidence type="ECO:0000256" key="2">
    <source>
        <dbReference type="ARBA" id="ARBA00022448"/>
    </source>
</evidence>
<dbReference type="Proteomes" id="UP001209878">
    <property type="component" value="Unassembled WGS sequence"/>
</dbReference>
<keyword evidence="11" id="KW-0407">Ion channel</keyword>
<organism evidence="15 16">
    <name type="scientific">Ridgeia piscesae</name>
    <name type="common">Tubeworm</name>
    <dbReference type="NCBI Taxonomy" id="27915"/>
    <lineage>
        <taxon>Eukaryota</taxon>
        <taxon>Metazoa</taxon>
        <taxon>Spiralia</taxon>
        <taxon>Lophotrochozoa</taxon>
        <taxon>Annelida</taxon>
        <taxon>Polychaeta</taxon>
        <taxon>Sedentaria</taxon>
        <taxon>Canalipalpata</taxon>
        <taxon>Sabellida</taxon>
        <taxon>Siboglinidae</taxon>
        <taxon>Ridgeia</taxon>
    </lineage>
</organism>
<keyword evidence="8" id="KW-0675">Receptor</keyword>
<comment type="caution">
    <text evidence="15">The sequence shown here is derived from an EMBL/GenBank/DDBJ whole genome shotgun (WGS) entry which is preliminary data.</text>
</comment>
<dbReference type="InterPro" id="IPR019594">
    <property type="entry name" value="Glu/Gly-bd"/>
</dbReference>
<dbReference type="Pfam" id="PF00060">
    <property type="entry name" value="Lig_chan"/>
    <property type="match status" value="1"/>
</dbReference>
<dbReference type="Pfam" id="PF10613">
    <property type="entry name" value="Lig_chan-Glu_bd"/>
    <property type="match status" value="1"/>
</dbReference>
<dbReference type="SMART" id="SM00918">
    <property type="entry name" value="Lig_chan-Glu_bd"/>
    <property type="match status" value="1"/>
</dbReference>
<evidence type="ECO:0000256" key="6">
    <source>
        <dbReference type="ARBA" id="ARBA00023065"/>
    </source>
</evidence>
<feature type="transmembrane region" description="Helical" evidence="12">
    <location>
        <begin position="509"/>
        <end position="531"/>
    </location>
</feature>
<keyword evidence="6" id="KW-0406">Ion transport</keyword>
<protein>
    <submittedName>
        <fullName evidence="15">Uncharacterized protein</fullName>
    </submittedName>
</protein>
<dbReference type="SUPFAM" id="SSF53850">
    <property type="entry name" value="Periplasmic binding protein-like II"/>
    <property type="match status" value="1"/>
</dbReference>
<evidence type="ECO:0000259" key="13">
    <source>
        <dbReference type="SMART" id="SM00079"/>
    </source>
</evidence>
<keyword evidence="7 12" id="KW-0472">Membrane</keyword>
<dbReference type="GO" id="GO:0005886">
    <property type="term" value="C:plasma membrane"/>
    <property type="evidence" value="ECO:0007669"/>
    <property type="project" value="UniProtKB-SubCell"/>
</dbReference>
<dbReference type="GO" id="GO:0050906">
    <property type="term" value="P:detection of stimulus involved in sensory perception"/>
    <property type="evidence" value="ECO:0007669"/>
    <property type="project" value="UniProtKB-ARBA"/>
</dbReference>